<reference evidence="3 4" key="1">
    <citation type="submission" date="2020-02" db="EMBL/GenBank/DDBJ databases">
        <title>Genomic and physiological characterization of two novel Nitrospinaceae genera.</title>
        <authorList>
            <person name="Mueller A.J."/>
            <person name="Jung M.-Y."/>
            <person name="Strachan C.R."/>
            <person name="Herbold C.W."/>
            <person name="Kirkegaard R.H."/>
            <person name="Daims H."/>
        </authorList>
    </citation>
    <scope>NUCLEOTIDE SEQUENCE [LARGE SCALE GENOMIC DNA]</scope>
    <source>
        <strain evidence="3">EB</strain>
    </source>
</reference>
<gene>
    <name evidence="3" type="ORF">G3M70_17535</name>
</gene>
<name>A0A7T0BZ35_9BACT</name>
<evidence type="ECO:0000313" key="3">
    <source>
        <dbReference type="EMBL" id="QPJ63581.1"/>
    </source>
</evidence>
<dbReference type="EMBL" id="CP048685">
    <property type="protein sequence ID" value="QPJ63581.1"/>
    <property type="molecule type" value="Genomic_DNA"/>
</dbReference>
<dbReference type="InterPro" id="IPR004846">
    <property type="entry name" value="T2SS/T3SS_dom"/>
</dbReference>
<accession>A0A7T0BZ35</accession>
<proteinExistence type="inferred from homology"/>
<dbReference type="KEGG" id="nli:G3M70_17535"/>
<protein>
    <submittedName>
        <fullName evidence="3">Type II and III secretion system protein</fullName>
    </submittedName>
</protein>
<comment type="similarity">
    <text evidence="1">Belongs to the bacterial secretin family.</text>
</comment>
<dbReference type="AlphaFoldDB" id="A0A7T0BZ35"/>
<dbReference type="Proteomes" id="UP000594688">
    <property type="component" value="Chromosome"/>
</dbReference>
<dbReference type="Pfam" id="PF00263">
    <property type="entry name" value="Secretin"/>
    <property type="match status" value="1"/>
</dbReference>
<dbReference type="GO" id="GO:0009306">
    <property type="term" value="P:protein secretion"/>
    <property type="evidence" value="ECO:0007669"/>
    <property type="project" value="InterPro"/>
</dbReference>
<evidence type="ECO:0000256" key="1">
    <source>
        <dbReference type="RuleBase" id="RU004003"/>
    </source>
</evidence>
<organism evidence="3 4">
    <name type="scientific">Candidatus Nitronauta litoralis</name>
    <dbReference type="NCBI Taxonomy" id="2705533"/>
    <lineage>
        <taxon>Bacteria</taxon>
        <taxon>Pseudomonadati</taxon>
        <taxon>Nitrospinota/Tectimicrobiota group</taxon>
        <taxon>Nitrospinota</taxon>
        <taxon>Nitrospinia</taxon>
        <taxon>Nitrospinales</taxon>
        <taxon>Nitrospinaceae</taxon>
        <taxon>Candidatus Nitronauta</taxon>
    </lineage>
</organism>
<feature type="domain" description="Type II/III secretion system secretin-like" evidence="2">
    <location>
        <begin position="123"/>
        <end position="228"/>
    </location>
</feature>
<sequence length="253" mass="27034">MASEIIPVIEPLLQGNGTVTGMNDQLIVRSSPQNLQMIQGLLTQLDTRLRNLRITVRQGLSGKRERSSVDVGANIPFGGGRGRVVIPPANRGGGGVTGTIGGNRGVVSGTIGENSRTLDERHTQQVTTLEGRPATIYISQRIPVQTTVTQGVGPFSTRSQSTSFEDVPTGFSVLPKVNGDIVTLEINPTVSKLNARGIQVQEVQTTASGKIGEWIEIGGLLTHTNRSNNRISGSSQSRSHENRSVFFKVEVAD</sequence>
<evidence type="ECO:0000313" key="4">
    <source>
        <dbReference type="Proteomes" id="UP000594688"/>
    </source>
</evidence>
<evidence type="ECO:0000259" key="2">
    <source>
        <dbReference type="Pfam" id="PF00263"/>
    </source>
</evidence>